<evidence type="ECO:0000313" key="3">
    <source>
        <dbReference type="EMBL" id="GAV52976.1"/>
    </source>
</evidence>
<keyword evidence="1" id="KW-1133">Transmembrane helix</keyword>
<feature type="transmembrane region" description="Helical" evidence="1">
    <location>
        <begin position="275"/>
        <end position="300"/>
    </location>
</feature>
<accession>A0A1Q3AB47</accession>
<keyword evidence="1" id="KW-0812">Transmembrane</keyword>
<name>A0A1Q3AB47_ZYGRO</name>
<protein>
    <submittedName>
        <fullName evidence="3">Uncharacterized protein</fullName>
    </submittedName>
</protein>
<dbReference type="EMBL" id="BDGX01000035">
    <property type="protein sequence ID" value="GAV52976.1"/>
    <property type="molecule type" value="Genomic_DNA"/>
</dbReference>
<dbReference type="Proteomes" id="UP000187013">
    <property type="component" value="Unassembled WGS sequence"/>
</dbReference>
<keyword evidence="1" id="KW-0472">Membrane</keyword>
<evidence type="ECO:0000313" key="4">
    <source>
        <dbReference type="Proteomes" id="UP000187013"/>
    </source>
</evidence>
<evidence type="ECO:0000256" key="1">
    <source>
        <dbReference type="SAM" id="Phobius"/>
    </source>
</evidence>
<sequence length="307" mass="35289">MLMKFPLVLAILLLFDLTRSMPLPKSNNAKNIGHGKFSDSQRQTLLYRLDHAEGDAHQLSFFKMLLLSQSSVDNCKEQQNCIEHIVDTIEQIVLWYTRTSETGNSTILRQGKYYTDQLTNAERDYQTRLGKLPEPFKYWYALSMNESISSFLSYELKKLQKCQLELLVAGEFNNVWVRIGEISAHCFAAVKSGVKTFQIMGFNFDANQRATNKLASWFHFQHDSQVVKSLFSDNLNVGKRDESPPRDITADMNYLREGLSVTIKAGMFLLLCMQYQVYLCSVAFGFMISMSCFLWISVYIEMISTTV</sequence>
<keyword evidence="2" id="KW-0732">Signal</keyword>
<feature type="chain" id="PRO_5012433558" evidence="2">
    <location>
        <begin position="21"/>
        <end position="307"/>
    </location>
</feature>
<dbReference type="AlphaFoldDB" id="A0A1Q3AB47"/>
<reference evidence="3 4" key="1">
    <citation type="submission" date="2016-08" db="EMBL/GenBank/DDBJ databases">
        <title>Draft genome sequence of allopolyploid Zygosaccharomyces rouxii.</title>
        <authorList>
            <person name="Watanabe J."/>
            <person name="Uehara K."/>
            <person name="Mogi Y."/>
            <person name="Tsukioka Y."/>
        </authorList>
    </citation>
    <scope>NUCLEOTIDE SEQUENCE [LARGE SCALE GENOMIC DNA]</scope>
    <source>
        <strain evidence="3 4">NBRC 110957</strain>
    </source>
</reference>
<feature type="signal peptide" evidence="2">
    <location>
        <begin position="1"/>
        <end position="20"/>
    </location>
</feature>
<organism evidence="3 4">
    <name type="scientific">Zygosaccharomyces rouxii</name>
    <dbReference type="NCBI Taxonomy" id="4956"/>
    <lineage>
        <taxon>Eukaryota</taxon>
        <taxon>Fungi</taxon>
        <taxon>Dikarya</taxon>
        <taxon>Ascomycota</taxon>
        <taxon>Saccharomycotina</taxon>
        <taxon>Saccharomycetes</taxon>
        <taxon>Saccharomycetales</taxon>
        <taxon>Saccharomycetaceae</taxon>
        <taxon>Zygosaccharomyces</taxon>
    </lineage>
</organism>
<dbReference type="OrthoDB" id="4066271at2759"/>
<gene>
    <name evidence="3" type="ORF">ZYGR_0AI02580</name>
</gene>
<comment type="caution">
    <text evidence="3">The sequence shown here is derived from an EMBL/GenBank/DDBJ whole genome shotgun (WGS) entry which is preliminary data.</text>
</comment>
<proteinExistence type="predicted"/>
<evidence type="ECO:0000256" key="2">
    <source>
        <dbReference type="SAM" id="SignalP"/>
    </source>
</evidence>